<protein>
    <recommendedName>
        <fullName evidence="1">Secretion system C-terminal sorting domain-containing protein</fullName>
    </recommendedName>
</protein>
<comment type="caution">
    <text evidence="2">The sequence shown here is derived from an EMBL/GenBank/DDBJ whole genome shotgun (WGS) entry which is preliminary data.</text>
</comment>
<evidence type="ECO:0000313" key="2">
    <source>
        <dbReference type="EMBL" id="GGC27237.1"/>
    </source>
</evidence>
<dbReference type="NCBIfam" id="TIGR04183">
    <property type="entry name" value="Por_Secre_tail"/>
    <property type="match status" value="1"/>
</dbReference>
<gene>
    <name evidence="2" type="ORF">GCM10011506_10850</name>
</gene>
<keyword evidence="3" id="KW-1185">Reference proteome</keyword>
<sequence>MKRRQFLKKLGFAAGMPFALSGIPIQMLASHEPLKNLLHKSTNDNVLVILQMHGGNDSINTFIPIDAYDQYYSRRANIAIPYKSGNRTLIPLDSTVDLKDQVGLHPDMTDFKAMYDQGQAAVYQGVSYPKNNGSHFRGRDIWFMGGDYDDYYSSGWIGRYLNQAYAPAAYPDDFPNSEMPDPLALEMGNDSSLLFHQEGNIPTSISLGNSPGQLLNQIENLEGFADQGIDPRGLPPEFLNGSAYKKEMDWILGLEDKSETYIKRLQEIYLSSSDSANEYPEIYPFNAPSGSKRNPLSGQLKLVGRLLGGGIKTKVFLVKIGGFDTHAEQVVSTDTTMGVHATKMYHISAALKAFQQDLKNRGISDKVLTITMSEFGRRIPSNGSYGTDHGKGGAVMLFGDKVNAGIFGTNPDMNKNNIDMQFDYRQLYSGILHDWFGVEQSVINQDIFFRDFFNATDEQGNPLPEVKIISDKITGNKDWLVERYNVSAPYPNPAKDHTYLSVTSNTRGVASFQILDHKGAVLKSVKENLQQGKTEIKLNTDSLKQGIYYVKIDSQNIHETKKLVIQ</sequence>
<dbReference type="Proteomes" id="UP000636010">
    <property type="component" value="Unassembled WGS sequence"/>
</dbReference>
<evidence type="ECO:0000313" key="3">
    <source>
        <dbReference type="Proteomes" id="UP000636010"/>
    </source>
</evidence>
<accession>A0ABQ1LQF3</accession>
<dbReference type="RefSeq" id="WP_188461019.1">
    <property type="nucleotide sequence ID" value="NZ_BAABHU010000003.1"/>
</dbReference>
<name>A0ABQ1LQF3_9BACT</name>
<feature type="domain" description="Secretion system C-terminal sorting" evidence="1">
    <location>
        <begin position="490"/>
        <end position="565"/>
    </location>
</feature>
<dbReference type="EMBL" id="BMEC01000003">
    <property type="protein sequence ID" value="GGC27237.1"/>
    <property type="molecule type" value="Genomic_DNA"/>
</dbReference>
<dbReference type="InterPro" id="IPR010869">
    <property type="entry name" value="DUF1501"/>
</dbReference>
<dbReference type="PANTHER" id="PTHR43737">
    <property type="entry name" value="BLL7424 PROTEIN"/>
    <property type="match status" value="1"/>
</dbReference>
<proteinExistence type="predicted"/>
<dbReference type="PANTHER" id="PTHR43737:SF1">
    <property type="entry name" value="DUF1501 DOMAIN-CONTAINING PROTEIN"/>
    <property type="match status" value="1"/>
</dbReference>
<reference evidence="3" key="1">
    <citation type="journal article" date="2019" name="Int. J. Syst. Evol. Microbiol.">
        <title>The Global Catalogue of Microorganisms (GCM) 10K type strain sequencing project: providing services to taxonomists for standard genome sequencing and annotation.</title>
        <authorList>
            <consortium name="The Broad Institute Genomics Platform"/>
            <consortium name="The Broad Institute Genome Sequencing Center for Infectious Disease"/>
            <person name="Wu L."/>
            <person name="Ma J."/>
        </authorList>
    </citation>
    <scope>NUCLEOTIDE SEQUENCE [LARGE SCALE GENOMIC DNA]</scope>
    <source>
        <strain evidence="3">CGMCC 1.10832</strain>
    </source>
</reference>
<dbReference type="InterPro" id="IPR026444">
    <property type="entry name" value="Secre_tail"/>
</dbReference>
<organism evidence="2 3">
    <name type="scientific">Marivirga lumbricoides</name>
    <dbReference type="NCBI Taxonomy" id="1046115"/>
    <lineage>
        <taxon>Bacteria</taxon>
        <taxon>Pseudomonadati</taxon>
        <taxon>Bacteroidota</taxon>
        <taxon>Cytophagia</taxon>
        <taxon>Cytophagales</taxon>
        <taxon>Marivirgaceae</taxon>
        <taxon>Marivirga</taxon>
    </lineage>
</organism>
<dbReference type="Pfam" id="PF18962">
    <property type="entry name" value="Por_Secre_tail"/>
    <property type="match status" value="1"/>
</dbReference>
<dbReference type="Pfam" id="PF07394">
    <property type="entry name" value="DUF1501"/>
    <property type="match status" value="1"/>
</dbReference>
<evidence type="ECO:0000259" key="1">
    <source>
        <dbReference type="Pfam" id="PF18962"/>
    </source>
</evidence>